<protein>
    <recommendedName>
        <fullName evidence="4">Lipoprotein</fullName>
    </recommendedName>
</protein>
<reference evidence="2 3" key="1">
    <citation type="submission" date="2014-12" db="EMBL/GenBank/DDBJ databases">
        <title>Genome sequencing of Chryseobacterium taiwanense TPW19.</title>
        <authorList>
            <person name="Tan P.W."/>
            <person name="Chan K.-G."/>
        </authorList>
    </citation>
    <scope>NUCLEOTIDE SEQUENCE [LARGE SCALE GENOMIC DNA]</scope>
    <source>
        <strain evidence="2 3">TPW19</strain>
    </source>
</reference>
<dbReference type="EMBL" id="JWTA01000013">
    <property type="protein sequence ID" value="KIC62122.1"/>
    <property type="molecule type" value="Genomic_DNA"/>
</dbReference>
<dbReference type="AlphaFoldDB" id="A0A0B4D0J4"/>
<comment type="caution">
    <text evidence="2">The sequence shown here is derived from an EMBL/GenBank/DDBJ whole genome shotgun (WGS) entry which is preliminary data.</text>
</comment>
<dbReference type="OrthoDB" id="1242268at2"/>
<dbReference type="Proteomes" id="UP000031167">
    <property type="component" value="Unassembled WGS sequence"/>
</dbReference>
<keyword evidence="3" id="KW-1185">Reference proteome</keyword>
<organism evidence="2 3">
    <name type="scientific">Chryseobacterium taiwanense</name>
    <dbReference type="NCBI Taxonomy" id="363331"/>
    <lineage>
        <taxon>Bacteria</taxon>
        <taxon>Pseudomonadati</taxon>
        <taxon>Bacteroidota</taxon>
        <taxon>Flavobacteriia</taxon>
        <taxon>Flavobacteriales</taxon>
        <taxon>Weeksellaceae</taxon>
        <taxon>Chryseobacterium group</taxon>
        <taxon>Chryseobacterium</taxon>
    </lineage>
</organism>
<dbReference type="STRING" id="363331.RM51_13755"/>
<evidence type="ECO:0000256" key="1">
    <source>
        <dbReference type="SAM" id="MobiDB-lite"/>
    </source>
</evidence>
<gene>
    <name evidence="2" type="ORF">RM51_13755</name>
</gene>
<evidence type="ECO:0000313" key="2">
    <source>
        <dbReference type="EMBL" id="KIC62122.1"/>
    </source>
</evidence>
<evidence type="ECO:0008006" key="4">
    <source>
        <dbReference type="Google" id="ProtNLM"/>
    </source>
</evidence>
<dbReference type="PROSITE" id="PS51257">
    <property type="entry name" value="PROKAR_LIPOPROTEIN"/>
    <property type="match status" value="1"/>
</dbReference>
<evidence type="ECO:0000313" key="3">
    <source>
        <dbReference type="Proteomes" id="UP000031167"/>
    </source>
</evidence>
<sequence>MRKKTPVMLCLIIMVILAVYSCRTDSFSEQEPYNNTSKFQLTSKRISLNEAKHKAKLLPEIEKVETGLKNPKTDINGKVIDYGNGVSINTDDVIYLEKGQNFYSYTFRINHENASANAPIENLVISSRPDGTWKEVLITYYLTPEERQNMLSGVAVDLTGKITHQILQNGTYSPVLMQNVENCHWEINSYYTTCSGNYAHHNGELTVAEGGPCEAASPSILVVTLVEKCTIALPVDTGLGDDGEGGGSSGTSPGGLGGGNDPDGTTTSPNLPLKNKTPCTILRENSENTKLQSKLDSLKTRVLPTTPNYDEHETSIVVTKFNGQITYSTFVTPNELGPNIQALKIETTNFDIAVMHNHTIKSAFQAPSYLDMVSFYDNYKYLDASVQKSYIYYLTCYNGEVYALKADDISALDPFFAEFLSIGSGSFSKEEEKVANNKMKKIYNDNGMIDEFPHDKDKSEKIFLNVAQSFGNGFSLYRRDGTTWGKLRLDPDGTVKKDDCPL</sequence>
<name>A0A0B4D0J4_9FLAO</name>
<proteinExistence type="predicted"/>
<dbReference type="RefSeq" id="WP_039370685.1">
    <property type="nucleotide sequence ID" value="NZ_JWTA01000013.1"/>
</dbReference>
<accession>A0A0B4D0J4</accession>
<feature type="compositionally biased region" description="Gly residues" evidence="1">
    <location>
        <begin position="245"/>
        <end position="261"/>
    </location>
</feature>
<feature type="region of interest" description="Disordered" evidence="1">
    <location>
        <begin position="237"/>
        <end position="290"/>
    </location>
</feature>